<evidence type="ECO:0000313" key="3">
    <source>
        <dbReference type="Proteomes" id="UP000298763"/>
    </source>
</evidence>
<protein>
    <submittedName>
        <fullName evidence="1">Uncharacterized protein</fullName>
    </submittedName>
</protein>
<dbReference type="RefSeq" id="WP_137315189.1">
    <property type="nucleotide sequence ID" value="NZ_CP040017.1"/>
</dbReference>
<dbReference type="EMBL" id="JACHXS010000005">
    <property type="protein sequence ID" value="MBB3222115.1"/>
    <property type="molecule type" value="Genomic_DNA"/>
</dbReference>
<dbReference type="Proteomes" id="UP000298763">
    <property type="component" value="Chromosome"/>
</dbReference>
<keyword evidence="3" id="KW-1185">Reference proteome</keyword>
<evidence type="ECO:0000313" key="2">
    <source>
        <dbReference type="EMBL" id="QCP12353.1"/>
    </source>
</evidence>
<evidence type="ECO:0000313" key="1">
    <source>
        <dbReference type="EMBL" id="MBB3222115.1"/>
    </source>
</evidence>
<sequence length="179" mass="20757">MTEEAKAGRAKRNEYSFLAFIQPFDSKPYLSGGRRLFHAYESWEDRTKSELLQGLFGQPGLRQFVFVEVPLNNMVFHVDVAPRDAGGYWRRFIFSKFRDILDFSMQEKVPIANISVQSRRENSQTYSITNLKEVYEITTSQGLQRNLFVCVDGTEVDEEPHRAGGKPVRKIRVWPGKQM</sequence>
<organism evidence="1 4">
    <name type="scientific">Pseudoduganella umbonata</name>
    <dbReference type="NCBI Taxonomy" id="864828"/>
    <lineage>
        <taxon>Bacteria</taxon>
        <taxon>Pseudomonadati</taxon>
        <taxon>Pseudomonadota</taxon>
        <taxon>Betaproteobacteria</taxon>
        <taxon>Burkholderiales</taxon>
        <taxon>Oxalobacteraceae</taxon>
        <taxon>Telluria group</taxon>
        <taxon>Pseudoduganella</taxon>
    </lineage>
</organism>
<dbReference type="Proteomes" id="UP000584325">
    <property type="component" value="Unassembled WGS sequence"/>
</dbReference>
<reference evidence="1 4" key="2">
    <citation type="submission" date="2020-08" db="EMBL/GenBank/DDBJ databases">
        <title>Genomic Encyclopedia of Type Strains, Phase III (KMG-III): the genomes of soil and plant-associated and newly described type strains.</title>
        <authorList>
            <person name="Whitman W."/>
        </authorList>
    </citation>
    <scope>NUCLEOTIDE SEQUENCE [LARGE SCALE GENOMIC DNA]</scope>
    <source>
        <strain evidence="1 4">CECT 7753</strain>
    </source>
</reference>
<dbReference type="AlphaFoldDB" id="A0A4P8HRA8"/>
<proteinExistence type="predicted"/>
<dbReference type="EMBL" id="CP040017">
    <property type="protein sequence ID" value="QCP12353.1"/>
    <property type="molecule type" value="Genomic_DNA"/>
</dbReference>
<name>A0A4P8HRA8_9BURK</name>
<gene>
    <name evidence="2" type="ORF">FCL38_19455</name>
    <name evidence="1" type="ORF">FHS02_002934</name>
</gene>
<reference evidence="2 3" key="1">
    <citation type="submission" date="2019-05" db="EMBL/GenBank/DDBJ databases">
        <title>Draft Genome Sequences of Six Type Strains of the Genus Massilia.</title>
        <authorList>
            <person name="Miess H."/>
            <person name="Frediansyhah A."/>
            <person name="Gross H."/>
        </authorList>
    </citation>
    <scope>NUCLEOTIDE SEQUENCE [LARGE SCALE GENOMIC DNA]</scope>
    <source>
        <strain evidence="2 3">DSMZ 26121</strain>
    </source>
</reference>
<accession>A0A4P8HRA8</accession>
<evidence type="ECO:0000313" key="4">
    <source>
        <dbReference type="Proteomes" id="UP000584325"/>
    </source>
</evidence>